<reference evidence="2 3" key="1">
    <citation type="journal article" date="2018" name="Mol. Ecol.">
        <title>The obligate alkalophilic soda-lake fungus Sodiomyces alkalinus has shifted to a protein diet.</title>
        <authorList>
            <person name="Grum-Grzhimaylo A.A."/>
            <person name="Falkoski D.L."/>
            <person name="van den Heuvel J."/>
            <person name="Valero-Jimenez C.A."/>
            <person name="Min B."/>
            <person name="Choi I.G."/>
            <person name="Lipzen A."/>
            <person name="Daum C.G."/>
            <person name="Aanen D.K."/>
            <person name="Tsang A."/>
            <person name="Henrissat B."/>
            <person name="Bilanenko E.N."/>
            <person name="de Vries R.P."/>
            <person name="van Kan J.A.L."/>
            <person name="Grigoriev I.V."/>
            <person name="Debets A.J.M."/>
        </authorList>
    </citation>
    <scope>NUCLEOTIDE SEQUENCE [LARGE SCALE GENOMIC DNA]</scope>
    <source>
        <strain evidence="2 3">F11</strain>
    </source>
</reference>
<name>A0A3N2PNQ6_SODAK</name>
<dbReference type="AlphaFoldDB" id="A0A3N2PNQ6"/>
<dbReference type="RefSeq" id="XP_028463870.1">
    <property type="nucleotide sequence ID" value="XM_028615491.1"/>
</dbReference>
<keyword evidence="1" id="KW-0472">Membrane</keyword>
<proteinExistence type="predicted"/>
<organism evidence="2 3">
    <name type="scientific">Sodiomyces alkalinus (strain CBS 110278 / VKM F-3762 / F11)</name>
    <name type="common">Alkaliphilic filamentous fungus</name>
    <dbReference type="NCBI Taxonomy" id="1314773"/>
    <lineage>
        <taxon>Eukaryota</taxon>
        <taxon>Fungi</taxon>
        <taxon>Dikarya</taxon>
        <taxon>Ascomycota</taxon>
        <taxon>Pezizomycotina</taxon>
        <taxon>Sordariomycetes</taxon>
        <taxon>Hypocreomycetidae</taxon>
        <taxon>Glomerellales</taxon>
        <taxon>Plectosphaerellaceae</taxon>
        <taxon>Sodiomyces</taxon>
    </lineage>
</organism>
<evidence type="ECO:0000313" key="2">
    <source>
        <dbReference type="EMBL" id="ROT36064.1"/>
    </source>
</evidence>
<dbReference type="EMBL" id="ML119060">
    <property type="protein sequence ID" value="ROT36064.1"/>
    <property type="molecule type" value="Genomic_DNA"/>
</dbReference>
<dbReference type="Proteomes" id="UP000272025">
    <property type="component" value="Unassembled WGS sequence"/>
</dbReference>
<dbReference type="GeneID" id="39583968"/>
<evidence type="ECO:0000313" key="3">
    <source>
        <dbReference type="Proteomes" id="UP000272025"/>
    </source>
</evidence>
<feature type="transmembrane region" description="Helical" evidence="1">
    <location>
        <begin position="51"/>
        <end position="73"/>
    </location>
</feature>
<accession>A0A3N2PNQ6</accession>
<protein>
    <submittedName>
        <fullName evidence="2">Uncharacterized protein</fullName>
    </submittedName>
</protein>
<gene>
    <name evidence="2" type="ORF">SODALDRAFT_57261</name>
</gene>
<sequence>MQSHCQESTMMLHAYDFFQPFSPTTRLVPVSIYRSSFSCPPHNDIRCSLSYIVSLFVQVLCPCLPATCTYTALVRRQWKSFHSLFRHIPTIYQQHQRV</sequence>
<evidence type="ECO:0000256" key="1">
    <source>
        <dbReference type="SAM" id="Phobius"/>
    </source>
</evidence>
<keyword evidence="1" id="KW-1133">Transmembrane helix</keyword>
<keyword evidence="3" id="KW-1185">Reference proteome</keyword>
<keyword evidence="1" id="KW-0812">Transmembrane</keyword>